<evidence type="ECO:0000256" key="1">
    <source>
        <dbReference type="ARBA" id="ARBA00009402"/>
    </source>
</evidence>
<accession>A0ABQ6G6F4</accession>
<evidence type="ECO:0000256" key="3">
    <source>
        <dbReference type="ARBA" id="ARBA00023125"/>
    </source>
</evidence>
<comment type="caution">
    <text evidence="8">The sequence shown here is derived from an EMBL/GenBank/DDBJ whole genome shotgun (WGS) entry which is preliminary data.</text>
</comment>
<dbReference type="NCBIfam" id="NF033527">
    <property type="entry name" value="transpos_Tn3"/>
    <property type="match status" value="1"/>
</dbReference>
<comment type="similarity">
    <text evidence="1">Belongs to the transposase 7 family.</text>
</comment>
<proteinExistence type="inferred from homology"/>
<keyword evidence="4" id="KW-0233">DNA recombination</keyword>
<dbReference type="InterPro" id="IPR047653">
    <property type="entry name" value="Tn3-like_transpos"/>
</dbReference>
<evidence type="ECO:0008006" key="10">
    <source>
        <dbReference type="Google" id="ProtNLM"/>
    </source>
</evidence>
<dbReference type="InterPro" id="IPR025296">
    <property type="entry name" value="DUF4158"/>
</dbReference>
<keyword evidence="5" id="KW-0175">Coiled coil</keyword>
<reference evidence="8 9" key="1">
    <citation type="submission" date="2023-02" db="EMBL/GenBank/DDBJ databases">
        <title>Dictyobacter halimunensis sp. nov., a new member of the class Ktedonobacteria from forest soil in a geothermal area.</title>
        <authorList>
            <person name="Rachmania M.K."/>
            <person name="Ningsih F."/>
            <person name="Sakai Y."/>
            <person name="Yabe S."/>
            <person name="Yokota A."/>
            <person name="Sjamsuridzal W."/>
        </authorList>
    </citation>
    <scope>NUCLEOTIDE SEQUENCE [LARGE SCALE GENOMIC DNA]</scope>
    <source>
        <strain evidence="8 9">S3.2.2.5</strain>
    </source>
</reference>
<gene>
    <name evidence="8" type="ORF">KDH_79640</name>
</gene>
<protein>
    <recommendedName>
        <fullName evidence="10">Tn3 family transposase</fullName>
    </recommendedName>
</protein>
<dbReference type="InterPro" id="IPR002513">
    <property type="entry name" value="Tn3_Tnp_DDE_dom"/>
</dbReference>
<evidence type="ECO:0000256" key="5">
    <source>
        <dbReference type="SAM" id="Coils"/>
    </source>
</evidence>
<evidence type="ECO:0000259" key="6">
    <source>
        <dbReference type="Pfam" id="PF01526"/>
    </source>
</evidence>
<dbReference type="Proteomes" id="UP001344906">
    <property type="component" value="Unassembled WGS sequence"/>
</dbReference>
<keyword evidence="2" id="KW-0815">Transposition</keyword>
<keyword evidence="3" id="KW-0238">DNA-binding</keyword>
<dbReference type="RefSeq" id="WP_338258554.1">
    <property type="nucleotide sequence ID" value="NZ_BSRI01000003.1"/>
</dbReference>
<dbReference type="Pfam" id="PF01526">
    <property type="entry name" value="DDE_Tnp_Tn3"/>
    <property type="match status" value="1"/>
</dbReference>
<evidence type="ECO:0000256" key="2">
    <source>
        <dbReference type="ARBA" id="ARBA00022578"/>
    </source>
</evidence>
<name>A0ABQ6G6F4_9CHLR</name>
<dbReference type="EMBL" id="BSRI01000003">
    <property type="protein sequence ID" value="GLV61148.1"/>
    <property type="molecule type" value="Genomic_DNA"/>
</dbReference>
<feature type="coiled-coil region" evidence="5">
    <location>
        <begin position="292"/>
        <end position="319"/>
    </location>
</feature>
<organism evidence="8 9">
    <name type="scientific">Dictyobacter halimunensis</name>
    <dbReference type="NCBI Taxonomy" id="3026934"/>
    <lineage>
        <taxon>Bacteria</taxon>
        <taxon>Bacillati</taxon>
        <taxon>Chloroflexota</taxon>
        <taxon>Ktedonobacteria</taxon>
        <taxon>Ktedonobacterales</taxon>
        <taxon>Dictyobacteraceae</taxon>
        <taxon>Dictyobacter</taxon>
    </lineage>
</organism>
<feature type="domain" description="DUF4158" evidence="7">
    <location>
        <begin position="1"/>
        <end position="162"/>
    </location>
</feature>
<evidence type="ECO:0000259" key="7">
    <source>
        <dbReference type="Pfam" id="PF13700"/>
    </source>
</evidence>
<feature type="domain" description="Tn3 transposase DDE" evidence="6">
    <location>
        <begin position="578"/>
        <end position="966"/>
    </location>
</feature>
<keyword evidence="9" id="KW-1185">Reference proteome</keyword>
<evidence type="ECO:0000313" key="9">
    <source>
        <dbReference type="Proteomes" id="UP001344906"/>
    </source>
</evidence>
<evidence type="ECO:0000256" key="4">
    <source>
        <dbReference type="ARBA" id="ARBA00023172"/>
    </source>
</evidence>
<dbReference type="Pfam" id="PF13700">
    <property type="entry name" value="DUF4158"/>
    <property type="match status" value="1"/>
</dbReference>
<evidence type="ECO:0000313" key="8">
    <source>
        <dbReference type="EMBL" id="GLV61148.1"/>
    </source>
</evidence>
<sequence length="1000" mass="113730">MTDISRTAYLRFTRAPSVKELRTIFTPTPTDVAFVATHARGPAQKFALMILLKVYQRLQYFPDLQTIPGAVINHIRSVMEYPPDLVPDIASATLYRYYAAIRTHLEVKSQGKELRHSAARAMHQAAQVMESPADLINAATQTLLIEHYELPAFSTLDRMAWRIRRLVNTGIYQRVLARSSTEQQQTFSRLLEGDGTSPFTVFDRIKEAPKSATLTHLDEWLSRLLWLQSLGNMHPLLEGVRPAKITHLAQEAGSLYPSDLLDFSEAKRFTLLACLIFQATVSTRDEIVQMFLKRIARLTEKAKQELERLRKEERAITEHLVEVLADVVQASADAKDVAERGSQVSVILERAGGQALLQEQCEQVSAHHGDRYQPFLKKFYGSHRKALFQVIKTLDLRSTTSDLTLVEAMQFILVHEQSPKQYVEATFDLPFASKKWQRTILVRRKGKTWFARHHLETCVFSYLAEELKSGDLCVAGSEQFADYRDQLLSWEECEPKVAAYCQQLNLPATAEGFVSHLRTWLTEVAAEVDRTRPENHSLLINEKGEPSLRKTRAKGPPDGLAQLEEALHEQIPERHLLDVIVRIEQLTGFRRHLGPLSGNEPKTDDAWERQALAIFAYGTNLGPQQMARHLRGHLSADQIAHIDRRHMTTEKLDAALRDVINCFNRYTLPHYWGDEKRAAADGTQYELAEENLLAEQHIRYGGFGGIAYHHVSDMYIMLFTQFIACGVWEAVHILDGLIRNQSDVSPTTVHADTQGQNLPVFGLSYMLGIKLLPRIRNWKDLKFYRPSKETTYEHIDALFRDNVIDWNLLATHWQDLLRVAISIQEGKVLPSMLLRKLTTSSHKNRLYQAFHALGCVHRTVFLLTLISDVKLREVIHRATNKVEQYNALEDWVRFAGGGTMYARAFEEQEKLVKYTGLLTNCIILDNTLEISAALNTLAREGCIPTIDELAALSPYQTRHIKRFGNYEIDLSAVPALIADDLTFPLEAPTEPAPIESVQEP</sequence>